<dbReference type="EMBL" id="AP018216">
    <property type="protein sequence ID" value="BAY67483.1"/>
    <property type="molecule type" value="Genomic_DNA"/>
</dbReference>
<dbReference type="InterPro" id="IPR013785">
    <property type="entry name" value="Aldolase_TIM"/>
</dbReference>
<evidence type="ECO:0000256" key="1">
    <source>
        <dbReference type="ARBA" id="ARBA00001917"/>
    </source>
</evidence>
<evidence type="ECO:0000256" key="3">
    <source>
        <dbReference type="ARBA" id="ARBA00023002"/>
    </source>
</evidence>
<sequence>MSDEAERQRGNNLYKNSPLLPVSISQVSTSQLRETEIMSTNINLFSSYQLGELELPNRIVMAPLTRQRAGEGNVPHQLNAIYYGQRASAGLIIAEATQVTPQGQGYPHTPGIHSPEQVAGWKLVTDTVHQQGGRIFLQLWHVGRISHPDLQPDGGLPVAPSAIAPKGEVLTYEGKKPYVTPRALDTSEIPAIVEQYRQGAANALAAGFDGVEIHAANGYLIDQFLRDGTNQRTDEYGGAIENRARLLLEVTEAITSVWDSQRVGVRLSPSGTFNDIRDSHPLETFGYVAQALNRFNLSYLHIFEAIDADIRHGGTVVPTSHLRDRFTGTLIVNGGYTREKGDTVIANKAADLVAFGTLFISNPDLPERLEVNAPLNQADPTTFYGGGEKGYTDYPFLAVANK</sequence>
<dbReference type="SMR" id="A0A1Z4KF35"/>
<organism evidence="5 6">
    <name type="scientific">Trichormus variabilis NIES-23</name>
    <dbReference type="NCBI Taxonomy" id="1973479"/>
    <lineage>
        <taxon>Bacteria</taxon>
        <taxon>Bacillati</taxon>
        <taxon>Cyanobacteriota</taxon>
        <taxon>Cyanophyceae</taxon>
        <taxon>Nostocales</taxon>
        <taxon>Nostocaceae</taxon>
        <taxon>Trichormus</taxon>
    </lineage>
</organism>
<dbReference type="GO" id="GO:0005829">
    <property type="term" value="C:cytosol"/>
    <property type="evidence" value="ECO:0007669"/>
    <property type="project" value="UniProtKB-ARBA"/>
</dbReference>
<accession>A0A1Z4KF35</accession>
<dbReference type="Proteomes" id="UP000217507">
    <property type="component" value="Chromosome"/>
</dbReference>
<reference evidence="5 6" key="1">
    <citation type="submission" date="2017-06" db="EMBL/GenBank/DDBJ databases">
        <title>Genome sequencing of cyanobaciteial culture collection at National Institute for Environmental Studies (NIES).</title>
        <authorList>
            <person name="Hirose Y."/>
            <person name="Shimura Y."/>
            <person name="Fujisawa T."/>
            <person name="Nakamura Y."/>
            <person name="Kawachi M."/>
        </authorList>
    </citation>
    <scope>NUCLEOTIDE SEQUENCE [LARGE SCALE GENOMIC DNA]</scope>
    <source>
        <strain evidence="5 6">NIES-23</strain>
    </source>
</reference>
<dbReference type="CDD" id="cd02933">
    <property type="entry name" value="OYE_like_FMN"/>
    <property type="match status" value="1"/>
</dbReference>
<gene>
    <name evidence="5" type="ORF">NIES23_02570</name>
</gene>
<proteinExistence type="inferred from homology"/>
<dbReference type="AlphaFoldDB" id="A0A1Z4KF35"/>
<evidence type="ECO:0000256" key="2">
    <source>
        <dbReference type="ARBA" id="ARBA00005979"/>
    </source>
</evidence>
<protein>
    <recommendedName>
        <fullName evidence="4">NADH:flavin oxidoreductase/NADH oxidase N-terminal domain-containing protein</fullName>
    </recommendedName>
</protein>
<evidence type="ECO:0000313" key="5">
    <source>
        <dbReference type="EMBL" id="BAY67483.1"/>
    </source>
</evidence>
<dbReference type="Pfam" id="PF00724">
    <property type="entry name" value="Oxidored_FMN"/>
    <property type="match status" value="1"/>
</dbReference>
<dbReference type="Gene3D" id="3.20.20.70">
    <property type="entry name" value="Aldolase class I"/>
    <property type="match status" value="1"/>
</dbReference>
<evidence type="ECO:0000259" key="4">
    <source>
        <dbReference type="Pfam" id="PF00724"/>
    </source>
</evidence>
<dbReference type="FunFam" id="3.20.20.70:FF:000059">
    <property type="entry name" value="N-ethylmaleimide reductase, FMN-linked"/>
    <property type="match status" value="1"/>
</dbReference>
<dbReference type="SUPFAM" id="SSF51395">
    <property type="entry name" value="FMN-linked oxidoreductases"/>
    <property type="match status" value="1"/>
</dbReference>
<comment type="similarity">
    <text evidence="2">Belongs to the NADH:flavin oxidoreductase/NADH oxidase family.</text>
</comment>
<dbReference type="InterPro" id="IPR045247">
    <property type="entry name" value="Oye-like"/>
</dbReference>
<dbReference type="PANTHER" id="PTHR22893:SF98">
    <property type="entry name" value="OXIDOREDUCTASE"/>
    <property type="match status" value="1"/>
</dbReference>
<keyword evidence="3" id="KW-0560">Oxidoreductase</keyword>
<name>A0A1Z4KF35_ANAVA</name>
<dbReference type="GO" id="GO:0010181">
    <property type="term" value="F:FMN binding"/>
    <property type="evidence" value="ECO:0007669"/>
    <property type="project" value="InterPro"/>
</dbReference>
<comment type="cofactor">
    <cofactor evidence="1">
        <name>FMN</name>
        <dbReference type="ChEBI" id="CHEBI:58210"/>
    </cofactor>
</comment>
<feature type="domain" description="NADH:flavin oxidoreductase/NADH oxidase N-terminal" evidence="4">
    <location>
        <begin position="44"/>
        <end position="375"/>
    </location>
</feature>
<evidence type="ECO:0000313" key="6">
    <source>
        <dbReference type="Proteomes" id="UP000217507"/>
    </source>
</evidence>
<dbReference type="InterPro" id="IPR001155">
    <property type="entry name" value="OxRdtase_FMN_N"/>
</dbReference>
<dbReference type="PANTHER" id="PTHR22893">
    <property type="entry name" value="NADH OXIDOREDUCTASE-RELATED"/>
    <property type="match status" value="1"/>
</dbReference>
<dbReference type="GO" id="GO:0016628">
    <property type="term" value="F:oxidoreductase activity, acting on the CH-CH group of donors, NAD or NADP as acceptor"/>
    <property type="evidence" value="ECO:0007669"/>
    <property type="project" value="UniProtKB-ARBA"/>
</dbReference>